<name>A0AA40FE59_9HYME</name>
<accession>A0AA40FE59</accession>
<proteinExistence type="predicted"/>
<evidence type="ECO:0000313" key="2">
    <source>
        <dbReference type="Proteomes" id="UP001177670"/>
    </source>
</evidence>
<gene>
    <name evidence="1" type="ORF">K0M31_016742</name>
</gene>
<evidence type="ECO:0000313" key="1">
    <source>
        <dbReference type="EMBL" id="KAK1117370.1"/>
    </source>
</evidence>
<sequence>MKNCDRHYLSCRIVTGNVKGQKLHYKSDQPTPHVEYQKPTCIGPGQDDPINDEVQIADGVYTQISKPEQ</sequence>
<dbReference type="Proteomes" id="UP001177670">
    <property type="component" value="Unassembled WGS sequence"/>
</dbReference>
<reference evidence="1" key="1">
    <citation type="submission" date="2021-10" db="EMBL/GenBank/DDBJ databases">
        <title>Melipona bicolor Genome sequencing and assembly.</title>
        <authorList>
            <person name="Araujo N.S."/>
            <person name="Arias M.C."/>
        </authorList>
    </citation>
    <scope>NUCLEOTIDE SEQUENCE</scope>
    <source>
        <strain evidence="1">USP_2M_L1-L4_2017</strain>
        <tissue evidence="1">Whole body</tissue>
    </source>
</reference>
<keyword evidence="2" id="KW-1185">Reference proteome</keyword>
<organism evidence="1 2">
    <name type="scientific">Melipona bicolor</name>
    <dbReference type="NCBI Taxonomy" id="60889"/>
    <lineage>
        <taxon>Eukaryota</taxon>
        <taxon>Metazoa</taxon>
        <taxon>Ecdysozoa</taxon>
        <taxon>Arthropoda</taxon>
        <taxon>Hexapoda</taxon>
        <taxon>Insecta</taxon>
        <taxon>Pterygota</taxon>
        <taxon>Neoptera</taxon>
        <taxon>Endopterygota</taxon>
        <taxon>Hymenoptera</taxon>
        <taxon>Apocrita</taxon>
        <taxon>Aculeata</taxon>
        <taxon>Apoidea</taxon>
        <taxon>Anthophila</taxon>
        <taxon>Apidae</taxon>
        <taxon>Melipona</taxon>
    </lineage>
</organism>
<protein>
    <submittedName>
        <fullName evidence="1">Uncharacterized protein</fullName>
    </submittedName>
</protein>
<dbReference type="EMBL" id="JAHYIQ010000052">
    <property type="protein sequence ID" value="KAK1117370.1"/>
    <property type="molecule type" value="Genomic_DNA"/>
</dbReference>
<comment type="caution">
    <text evidence="1">The sequence shown here is derived from an EMBL/GenBank/DDBJ whole genome shotgun (WGS) entry which is preliminary data.</text>
</comment>
<dbReference type="AlphaFoldDB" id="A0AA40FE59"/>